<proteinExistence type="predicted"/>
<sequence>MVSLRSGVPGRGGRLLGILGTSCAGPGLSEVRSGVCRSQSAVDSSASVSLARGETWPPTPPCVMTSQDSSASVP</sequence>
<dbReference type="EMBL" id="KN123337">
    <property type="protein sequence ID" value="KFO25676.1"/>
    <property type="molecule type" value="Genomic_DNA"/>
</dbReference>
<evidence type="ECO:0000313" key="3">
    <source>
        <dbReference type="Proteomes" id="UP000028990"/>
    </source>
</evidence>
<evidence type="ECO:0000256" key="1">
    <source>
        <dbReference type="SAM" id="MobiDB-lite"/>
    </source>
</evidence>
<reference evidence="2 3" key="1">
    <citation type="submission" date="2013-11" db="EMBL/GenBank/DDBJ databases">
        <title>The Damaraland mole rat (Fukomys damarensis) genome and evolution of African mole rats.</title>
        <authorList>
            <person name="Gladyshev V.N."/>
            <person name="Fang X."/>
        </authorList>
    </citation>
    <scope>NUCLEOTIDE SEQUENCE [LARGE SCALE GENOMIC DNA]</scope>
    <source>
        <tissue evidence="2">Liver</tissue>
    </source>
</reference>
<protein>
    <submittedName>
        <fullName evidence="2">Uncharacterized protein</fullName>
    </submittedName>
</protein>
<dbReference type="AlphaFoldDB" id="A0A091DSC9"/>
<accession>A0A091DSC9</accession>
<gene>
    <name evidence="2" type="ORF">H920_12812</name>
</gene>
<dbReference type="Proteomes" id="UP000028990">
    <property type="component" value="Unassembled WGS sequence"/>
</dbReference>
<organism evidence="2 3">
    <name type="scientific">Fukomys damarensis</name>
    <name type="common">Damaraland mole rat</name>
    <name type="synonym">Cryptomys damarensis</name>
    <dbReference type="NCBI Taxonomy" id="885580"/>
    <lineage>
        <taxon>Eukaryota</taxon>
        <taxon>Metazoa</taxon>
        <taxon>Chordata</taxon>
        <taxon>Craniata</taxon>
        <taxon>Vertebrata</taxon>
        <taxon>Euteleostomi</taxon>
        <taxon>Mammalia</taxon>
        <taxon>Eutheria</taxon>
        <taxon>Euarchontoglires</taxon>
        <taxon>Glires</taxon>
        <taxon>Rodentia</taxon>
        <taxon>Hystricomorpha</taxon>
        <taxon>Bathyergidae</taxon>
        <taxon>Fukomys</taxon>
    </lineage>
</organism>
<evidence type="ECO:0000313" key="2">
    <source>
        <dbReference type="EMBL" id="KFO25676.1"/>
    </source>
</evidence>
<feature type="compositionally biased region" description="Polar residues" evidence="1">
    <location>
        <begin position="64"/>
        <end position="74"/>
    </location>
</feature>
<keyword evidence="3" id="KW-1185">Reference proteome</keyword>
<name>A0A091DSC9_FUKDA</name>
<feature type="region of interest" description="Disordered" evidence="1">
    <location>
        <begin position="47"/>
        <end position="74"/>
    </location>
</feature>